<evidence type="ECO:0000313" key="3">
    <source>
        <dbReference type="Proteomes" id="UP000736328"/>
    </source>
</evidence>
<dbReference type="EMBL" id="JACQXR010000111">
    <property type="protein sequence ID" value="MBI4727238.1"/>
    <property type="molecule type" value="Genomic_DNA"/>
</dbReference>
<protein>
    <submittedName>
        <fullName evidence="2">GNAT family N-acetyltransferase</fullName>
    </submittedName>
</protein>
<dbReference type="SUPFAM" id="SSF55729">
    <property type="entry name" value="Acyl-CoA N-acyltransferases (Nat)"/>
    <property type="match status" value="1"/>
</dbReference>
<evidence type="ECO:0000313" key="2">
    <source>
        <dbReference type="EMBL" id="MBI4727238.1"/>
    </source>
</evidence>
<gene>
    <name evidence="2" type="ORF">HY768_08475</name>
</gene>
<proteinExistence type="predicted"/>
<accession>A0A933IF19</accession>
<dbReference type="GO" id="GO:0016747">
    <property type="term" value="F:acyltransferase activity, transferring groups other than amino-acyl groups"/>
    <property type="evidence" value="ECO:0007669"/>
    <property type="project" value="InterPro"/>
</dbReference>
<dbReference type="AlphaFoldDB" id="A0A933IF19"/>
<evidence type="ECO:0000259" key="1">
    <source>
        <dbReference type="PROSITE" id="PS51186"/>
    </source>
</evidence>
<dbReference type="PROSITE" id="PS51186">
    <property type="entry name" value="GNAT"/>
    <property type="match status" value="1"/>
</dbReference>
<dbReference type="Proteomes" id="UP000736328">
    <property type="component" value="Unassembled WGS sequence"/>
</dbReference>
<dbReference type="InterPro" id="IPR000182">
    <property type="entry name" value="GNAT_dom"/>
</dbReference>
<reference evidence="2" key="1">
    <citation type="submission" date="2020-07" db="EMBL/GenBank/DDBJ databases">
        <title>Huge and variable diversity of episymbiotic CPR bacteria and DPANN archaea in groundwater ecosystems.</title>
        <authorList>
            <person name="He C.Y."/>
            <person name="Keren R."/>
            <person name="Whittaker M."/>
            <person name="Farag I.F."/>
            <person name="Doudna J."/>
            <person name="Cate J.H.D."/>
            <person name="Banfield J.F."/>
        </authorList>
    </citation>
    <scope>NUCLEOTIDE SEQUENCE</scope>
    <source>
        <strain evidence="2">NC_groundwater_1520_Pr4_B-0.1um_53_5</strain>
    </source>
</reference>
<feature type="domain" description="N-acetyltransferase" evidence="1">
    <location>
        <begin position="3"/>
        <end position="164"/>
    </location>
</feature>
<dbReference type="InterPro" id="IPR016181">
    <property type="entry name" value="Acyl_CoA_acyltransferase"/>
</dbReference>
<name>A0A933IF19_UNCT6</name>
<dbReference type="Pfam" id="PF00583">
    <property type="entry name" value="Acetyltransf_1"/>
    <property type="match status" value="1"/>
</dbReference>
<organism evidence="2 3">
    <name type="scientific">candidate division TA06 bacterium</name>
    <dbReference type="NCBI Taxonomy" id="2250710"/>
    <lineage>
        <taxon>Bacteria</taxon>
        <taxon>Bacteria division TA06</taxon>
    </lineage>
</organism>
<sequence>MQVDIVEASLSDKPIIRNLMQLYLYDLTEYEPIPLDAHGLFNYNYLDHYWIEKGRFPFLFKVNENLAGFALINQHSNSGKHVDYSMAEFFILKKYRLTGISKQAAFCLLDKFHGTWEIAVGKENKPAQAFWRKIISDYTQGNFEDLSNGCGGWHGPIHRFDNSK</sequence>
<comment type="caution">
    <text evidence="2">The sequence shown here is derived from an EMBL/GenBank/DDBJ whole genome shotgun (WGS) entry which is preliminary data.</text>
</comment>
<dbReference type="Gene3D" id="3.40.630.30">
    <property type="match status" value="1"/>
</dbReference>